<evidence type="ECO:0008006" key="3">
    <source>
        <dbReference type="Google" id="ProtNLM"/>
    </source>
</evidence>
<proteinExistence type="predicted"/>
<organism evidence="1 2">
    <name type="scientific">Dactylonectria macrodidyma</name>
    <dbReference type="NCBI Taxonomy" id="307937"/>
    <lineage>
        <taxon>Eukaryota</taxon>
        <taxon>Fungi</taxon>
        <taxon>Dikarya</taxon>
        <taxon>Ascomycota</taxon>
        <taxon>Pezizomycotina</taxon>
        <taxon>Sordariomycetes</taxon>
        <taxon>Hypocreomycetidae</taxon>
        <taxon>Hypocreales</taxon>
        <taxon>Nectriaceae</taxon>
        <taxon>Dactylonectria</taxon>
    </lineage>
</organism>
<dbReference type="Proteomes" id="UP000738349">
    <property type="component" value="Unassembled WGS sequence"/>
</dbReference>
<evidence type="ECO:0000313" key="2">
    <source>
        <dbReference type="Proteomes" id="UP000738349"/>
    </source>
</evidence>
<evidence type="ECO:0000313" key="1">
    <source>
        <dbReference type="EMBL" id="KAH7152582.1"/>
    </source>
</evidence>
<comment type="caution">
    <text evidence="1">The sequence shown here is derived from an EMBL/GenBank/DDBJ whole genome shotgun (WGS) entry which is preliminary data.</text>
</comment>
<dbReference type="EMBL" id="JAGMUV010000006">
    <property type="protein sequence ID" value="KAH7152582.1"/>
    <property type="molecule type" value="Genomic_DNA"/>
</dbReference>
<reference evidence="1" key="1">
    <citation type="journal article" date="2021" name="Nat. Commun.">
        <title>Genetic determinants of endophytism in the Arabidopsis root mycobiome.</title>
        <authorList>
            <person name="Mesny F."/>
            <person name="Miyauchi S."/>
            <person name="Thiergart T."/>
            <person name="Pickel B."/>
            <person name="Atanasova L."/>
            <person name="Karlsson M."/>
            <person name="Huettel B."/>
            <person name="Barry K.W."/>
            <person name="Haridas S."/>
            <person name="Chen C."/>
            <person name="Bauer D."/>
            <person name="Andreopoulos W."/>
            <person name="Pangilinan J."/>
            <person name="LaButti K."/>
            <person name="Riley R."/>
            <person name="Lipzen A."/>
            <person name="Clum A."/>
            <person name="Drula E."/>
            <person name="Henrissat B."/>
            <person name="Kohler A."/>
            <person name="Grigoriev I.V."/>
            <person name="Martin F.M."/>
            <person name="Hacquard S."/>
        </authorList>
    </citation>
    <scope>NUCLEOTIDE SEQUENCE</scope>
    <source>
        <strain evidence="1">MPI-CAGE-AT-0147</strain>
    </source>
</reference>
<dbReference type="OrthoDB" id="20872at2759"/>
<sequence>MPRRSSCGWGAEDEHADPAIQLLHKLQAMDSSSLLREELYDARSIRSRPYFRRIWIVQEMIAAPLRSTLYCGQLSAVPWMTVAGAVAILQRAGWIAPIDGHYGGQNSFSFILITLSVGMAWMQGAATPADRLLIRRKAQGTRRFHASDPRDKIFALIGIINDFGHRDLLGEDSAEGHGGPQTVVKDGTMHATFKVDERGKPKEDIAIEVLKSSKMS</sequence>
<dbReference type="InterPro" id="IPR052895">
    <property type="entry name" value="HetReg/Transcr_Mod"/>
</dbReference>
<dbReference type="PANTHER" id="PTHR24148">
    <property type="entry name" value="ANKYRIN REPEAT DOMAIN-CONTAINING PROTEIN 39 HOMOLOG-RELATED"/>
    <property type="match status" value="1"/>
</dbReference>
<keyword evidence="2" id="KW-1185">Reference proteome</keyword>
<dbReference type="PANTHER" id="PTHR24148:SF64">
    <property type="entry name" value="HETEROKARYON INCOMPATIBILITY DOMAIN-CONTAINING PROTEIN"/>
    <property type="match status" value="1"/>
</dbReference>
<dbReference type="AlphaFoldDB" id="A0A9P9F4M5"/>
<name>A0A9P9F4M5_9HYPO</name>
<accession>A0A9P9F4M5</accession>
<protein>
    <recommendedName>
        <fullName evidence="3">Heterokaryon incompatibility domain-containing protein</fullName>
    </recommendedName>
</protein>
<gene>
    <name evidence="1" type="ORF">EDB81DRAFT_930865</name>
</gene>